<dbReference type="EMBL" id="CP003261">
    <property type="protein sequence ID" value="AGK96157.1"/>
    <property type="molecule type" value="Genomic_DNA"/>
</dbReference>
<dbReference type="InterPro" id="IPR023090">
    <property type="entry name" value="UPF0702_alpha/beta_dom_sf"/>
</dbReference>
<feature type="transmembrane region" description="Helical" evidence="7">
    <location>
        <begin position="61"/>
        <end position="81"/>
    </location>
</feature>
<keyword evidence="6 7" id="KW-0472">Membrane</keyword>
<dbReference type="Pfam" id="PF04239">
    <property type="entry name" value="DUF421"/>
    <property type="match status" value="1"/>
</dbReference>
<feature type="transmembrane region" description="Helical" evidence="7">
    <location>
        <begin position="38"/>
        <end position="55"/>
    </location>
</feature>
<gene>
    <name evidence="9" type="ORF">Clopa_1162</name>
</gene>
<evidence type="ECO:0000313" key="10">
    <source>
        <dbReference type="Proteomes" id="UP000013523"/>
    </source>
</evidence>
<evidence type="ECO:0000259" key="8">
    <source>
        <dbReference type="Pfam" id="PF04239"/>
    </source>
</evidence>
<dbReference type="PATRIC" id="fig|86416.3.peg.1163"/>
<proteinExistence type="inferred from homology"/>
<dbReference type="PANTHER" id="PTHR34582:SF7">
    <property type="entry name" value="UPF0702 TRANSMEMBRANE PROTEIN YDFS"/>
    <property type="match status" value="1"/>
</dbReference>
<sequence>MQNWIIVLLRSVILFFLTLVIVRIIGKVNLLKITPFRFVSYIVIAIITALISLGIVPNTIFALMILAVWIAFSVALDYLAIKSNWIHDFINGRETILIKDGKVMEENLMEVRYTGEELLRELRSKNAFNLADVEFAVMESTGEINVLLKSDKKPVTAHDLQREVAPLSEPETVILDGNILDEALKNRGLNREWLEVQLSNFGVSLDNVFIGQVDSSGDLFIDVFDDSMHITQPQVKQLLYSSMAKVQADLFTFSLETKDLRVRKMYSYNADRIKKIMDKLEPYLLR</sequence>
<dbReference type="STRING" id="86416.Clopa_1162"/>
<dbReference type="RefSeq" id="WP_015614480.1">
    <property type="nucleotide sequence ID" value="NC_021182.1"/>
</dbReference>
<evidence type="ECO:0000256" key="2">
    <source>
        <dbReference type="ARBA" id="ARBA00006448"/>
    </source>
</evidence>
<dbReference type="PANTHER" id="PTHR34582">
    <property type="entry name" value="UPF0702 TRANSMEMBRANE PROTEIN YCAP"/>
    <property type="match status" value="1"/>
</dbReference>
<protein>
    <submittedName>
        <fullName evidence="9">Putative membrane protein</fullName>
    </submittedName>
</protein>
<dbReference type="OrthoDB" id="1682423at2"/>
<dbReference type="AlphaFoldDB" id="R4JZA6"/>
<dbReference type="InterPro" id="IPR007353">
    <property type="entry name" value="DUF421"/>
</dbReference>
<evidence type="ECO:0000256" key="3">
    <source>
        <dbReference type="ARBA" id="ARBA00022475"/>
    </source>
</evidence>
<evidence type="ECO:0000313" key="9">
    <source>
        <dbReference type="EMBL" id="AGK96157.1"/>
    </source>
</evidence>
<evidence type="ECO:0000256" key="5">
    <source>
        <dbReference type="ARBA" id="ARBA00022989"/>
    </source>
</evidence>
<keyword evidence="10" id="KW-1185">Reference proteome</keyword>
<comment type="subcellular location">
    <subcellularLocation>
        <location evidence="1">Cell membrane</location>
        <topology evidence="1">Multi-pass membrane protein</topology>
    </subcellularLocation>
</comment>
<evidence type="ECO:0000256" key="6">
    <source>
        <dbReference type="ARBA" id="ARBA00023136"/>
    </source>
</evidence>
<feature type="transmembrane region" description="Helical" evidence="7">
    <location>
        <begin position="6"/>
        <end position="26"/>
    </location>
</feature>
<organism evidence="9 10">
    <name type="scientific">Clostridium pasteurianum BC1</name>
    <dbReference type="NCBI Taxonomy" id="86416"/>
    <lineage>
        <taxon>Bacteria</taxon>
        <taxon>Bacillati</taxon>
        <taxon>Bacillota</taxon>
        <taxon>Clostridia</taxon>
        <taxon>Eubacteriales</taxon>
        <taxon>Clostridiaceae</taxon>
        <taxon>Clostridium</taxon>
    </lineage>
</organism>
<dbReference type="KEGG" id="cpas:Clopa_1162"/>
<keyword evidence="3" id="KW-1003">Cell membrane</keyword>
<reference evidence="9 10" key="1">
    <citation type="submission" date="2012-01" db="EMBL/GenBank/DDBJ databases">
        <title>Complete sequence of chromosome of Clostridium pasteurianum BC1.</title>
        <authorList>
            <consortium name="US DOE Joint Genome Institute"/>
            <person name="Lucas S."/>
            <person name="Han J."/>
            <person name="Lapidus A."/>
            <person name="Cheng J.-F."/>
            <person name="Goodwin L."/>
            <person name="Pitluck S."/>
            <person name="Peters L."/>
            <person name="Mikhailova N."/>
            <person name="Teshima H."/>
            <person name="Detter J.C."/>
            <person name="Han C."/>
            <person name="Tapia R."/>
            <person name="Land M."/>
            <person name="Hauser L."/>
            <person name="Kyrpides N."/>
            <person name="Ivanova N."/>
            <person name="Pagani I."/>
            <person name="Dunn J."/>
            <person name="Taghavi S."/>
            <person name="Francis A."/>
            <person name="van der Lelie D."/>
            <person name="Woyke T."/>
        </authorList>
    </citation>
    <scope>NUCLEOTIDE SEQUENCE [LARGE SCALE GENOMIC DNA]</scope>
    <source>
        <strain evidence="9 10">BC1</strain>
    </source>
</reference>
<evidence type="ECO:0000256" key="1">
    <source>
        <dbReference type="ARBA" id="ARBA00004651"/>
    </source>
</evidence>
<dbReference type="Proteomes" id="UP000013523">
    <property type="component" value="Chromosome"/>
</dbReference>
<dbReference type="Gene3D" id="3.30.240.20">
    <property type="entry name" value="bsu07140 like domains"/>
    <property type="match status" value="2"/>
</dbReference>
<feature type="domain" description="YetF C-terminal" evidence="8">
    <location>
        <begin position="82"/>
        <end position="214"/>
    </location>
</feature>
<comment type="similarity">
    <text evidence="2">Belongs to the UPF0702 family.</text>
</comment>
<name>R4JZA6_CLOPA</name>
<evidence type="ECO:0000256" key="4">
    <source>
        <dbReference type="ARBA" id="ARBA00022692"/>
    </source>
</evidence>
<keyword evidence="4 7" id="KW-0812">Transmembrane</keyword>
<accession>R4JZA6</accession>
<dbReference type="HOGENOM" id="CLU_077149_0_0_9"/>
<dbReference type="Pfam" id="PF07870">
    <property type="entry name" value="DUF1657"/>
    <property type="match status" value="1"/>
</dbReference>
<dbReference type="GO" id="GO:0005886">
    <property type="term" value="C:plasma membrane"/>
    <property type="evidence" value="ECO:0007669"/>
    <property type="project" value="UniProtKB-SubCell"/>
</dbReference>
<keyword evidence="5 7" id="KW-1133">Transmembrane helix</keyword>
<dbReference type="eggNOG" id="COG2323">
    <property type="taxonomic scope" value="Bacteria"/>
</dbReference>
<evidence type="ECO:0000256" key="7">
    <source>
        <dbReference type="SAM" id="Phobius"/>
    </source>
</evidence>
<dbReference type="InterPro" id="IPR012452">
    <property type="entry name" value="DUF1657"/>
</dbReference>